<dbReference type="GO" id="GO:0051301">
    <property type="term" value="P:cell division"/>
    <property type="evidence" value="ECO:0007669"/>
    <property type="project" value="UniProtKB-KW"/>
</dbReference>
<dbReference type="GO" id="GO:0016020">
    <property type="term" value="C:membrane"/>
    <property type="evidence" value="ECO:0007669"/>
    <property type="project" value="InterPro"/>
</dbReference>
<reference evidence="3 4" key="1">
    <citation type="journal article" date="2005" name="Nat. Biotechnol.">
        <title>Complete genome sequence of the acetic acid bacterium Gluconobacter oxydans.</title>
        <authorList>
            <person name="Prust C."/>
            <person name="Hoffmeister M."/>
            <person name="Liesegang H."/>
            <person name="Wiezer A."/>
            <person name="Fricke W.F."/>
            <person name="Ehrenreich A."/>
            <person name="Gottschalk G."/>
            <person name="Deppenmeier U."/>
        </authorList>
    </citation>
    <scope>NUCLEOTIDE SEQUENCE [LARGE SCALE GENOMIC DNA]</scope>
    <source>
        <strain evidence="3 4">621H</strain>
    </source>
</reference>
<dbReference type="eggNOG" id="COG2177">
    <property type="taxonomic scope" value="Bacteria"/>
</dbReference>
<keyword evidence="4" id="KW-1185">Reference proteome</keyword>
<keyword evidence="3" id="KW-0132">Cell division</keyword>
<feature type="region of interest" description="Disordered" evidence="1">
    <location>
        <begin position="1"/>
        <end position="50"/>
    </location>
</feature>
<evidence type="ECO:0000313" key="3">
    <source>
        <dbReference type="EMBL" id="AAW60057.1"/>
    </source>
</evidence>
<keyword evidence="3" id="KW-0131">Cell cycle</keyword>
<proteinExistence type="predicted"/>
<feature type="compositionally biased region" description="Basic and acidic residues" evidence="1">
    <location>
        <begin position="1"/>
        <end position="13"/>
    </location>
</feature>
<accession>Q5FU89</accession>
<dbReference type="Proteomes" id="UP000006375">
    <property type="component" value="Chromosome"/>
</dbReference>
<dbReference type="GO" id="GO:0032153">
    <property type="term" value="C:cell division site"/>
    <property type="evidence" value="ECO:0007669"/>
    <property type="project" value="TreeGrafter"/>
</dbReference>
<evidence type="ECO:0000313" key="4">
    <source>
        <dbReference type="Proteomes" id="UP000006375"/>
    </source>
</evidence>
<sequence>MPHAGATEHERACFPRPALRQPAASGRTHDPAGRPLARRADRRSNLAEGWAGAARNATTIEIPSDTLQLEDRTRTLIQTLHKTPDVTTVRELSPQQVQTLLAPWLGQVSDSGHLPGLSLPVVLIVAHTGTPDLGKVVHAALPEAVVEEDRRWGERLNGLGSSLVACAWLAVSLIAAIAILSVGMTVRRSVMAQRKAVEIVHFLGAGDVTISSRIAGRAALLSLAGGLAGLFFLSPVITMLARKLAPFSHDAGPAALPATTWQTMLASWWNTLHVLPRFLLEELGALPLIAACLGWLTAQTVVLVWLRRLP</sequence>
<dbReference type="InterPro" id="IPR004513">
    <property type="entry name" value="FtsX"/>
</dbReference>
<dbReference type="EMBL" id="CP000009">
    <property type="protein sequence ID" value="AAW60057.1"/>
    <property type="molecule type" value="Genomic_DNA"/>
</dbReference>
<evidence type="ECO:0000256" key="1">
    <source>
        <dbReference type="SAM" id="MobiDB-lite"/>
    </source>
</evidence>
<evidence type="ECO:0000256" key="2">
    <source>
        <dbReference type="SAM" id="Phobius"/>
    </source>
</evidence>
<feature type="transmembrane region" description="Helical" evidence="2">
    <location>
        <begin position="167"/>
        <end position="186"/>
    </location>
</feature>
<gene>
    <name evidence="3" type="ordered locus">GOX0274</name>
</gene>
<name>Q5FU89_GLUOX</name>
<dbReference type="RefSeq" id="WP_011251860.1">
    <property type="nucleotide sequence ID" value="NC_006677.1"/>
</dbReference>
<feature type="compositionally biased region" description="Basic and acidic residues" evidence="1">
    <location>
        <begin position="27"/>
        <end position="45"/>
    </location>
</feature>
<dbReference type="KEGG" id="gox:GOX0274"/>
<dbReference type="PANTHER" id="PTHR47755:SF1">
    <property type="entry name" value="CELL DIVISION PROTEIN FTSX"/>
    <property type="match status" value="1"/>
</dbReference>
<feature type="transmembrane region" description="Helical" evidence="2">
    <location>
        <begin position="218"/>
        <end position="241"/>
    </location>
</feature>
<keyword evidence="2" id="KW-0472">Membrane</keyword>
<dbReference type="HOGENOM" id="CLU_067538_2_0_5"/>
<organism evidence="3 4">
    <name type="scientific">Gluconobacter oxydans (strain 621H)</name>
    <name type="common">Gluconobacter suboxydans</name>
    <dbReference type="NCBI Taxonomy" id="290633"/>
    <lineage>
        <taxon>Bacteria</taxon>
        <taxon>Pseudomonadati</taxon>
        <taxon>Pseudomonadota</taxon>
        <taxon>Alphaproteobacteria</taxon>
        <taxon>Acetobacterales</taxon>
        <taxon>Acetobacteraceae</taxon>
        <taxon>Gluconobacter</taxon>
    </lineage>
</organism>
<protein>
    <submittedName>
        <fullName evidence="3">Putative cell division protein FtsX</fullName>
    </submittedName>
</protein>
<keyword evidence="2" id="KW-0812">Transmembrane</keyword>
<keyword evidence="2" id="KW-1133">Transmembrane helix</keyword>
<feature type="transmembrane region" description="Helical" evidence="2">
    <location>
        <begin position="285"/>
        <end position="306"/>
    </location>
</feature>
<dbReference type="STRING" id="290633.GOX0274"/>
<dbReference type="AlphaFoldDB" id="Q5FU89"/>
<dbReference type="PANTHER" id="PTHR47755">
    <property type="entry name" value="CELL DIVISION PROTEIN FTSX"/>
    <property type="match status" value="1"/>
</dbReference>